<dbReference type="Pfam" id="PF10670">
    <property type="entry name" value="DUF4198"/>
    <property type="match status" value="1"/>
</dbReference>
<dbReference type="InterPro" id="IPR019613">
    <property type="entry name" value="DUF4198"/>
</dbReference>
<comment type="caution">
    <text evidence="1">The sequence shown here is derived from an EMBL/GenBank/DDBJ whole genome shotgun (WGS) entry which is preliminary data.</text>
</comment>
<keyword evidence="2" id="KW-1185">Reference proteome</keyword>
<reference evidence="1" key="1">
    <citation type="submission" date="2022-08" db="EMBL/GenBank/DDBJ databases">
        <authorList>
            <person name="Wang H."/>
        </authorList>
    </citation>
    <scope>NUCLEOTIDE SEQUENCE</scope>
    <source>
        <strain evidence="1">PS10</strain>
    </source>
</reference>
<accession>A0ABT7HRF7</accession>
<protein>
    <submittedName>
        <fullName evidence="1">DUF4198 domain-containing protein</fullName>
    </submittedName>
</protein>
<gene>
    <name evidence="1" type="ORF">NYG85_08745</name>
</gene>
<proteinExistence type="predicted"/>
<dbReference type="Proteomes" id="UP001173801">
    <property type="component" value="Unassembled WGS sequence"/>
</dbReference>
<dbReference type="RefSeq" id="WP_284938114.1">
    <property type="nucleotide sequence ID" value="NZ_JANURM010000013.1"/>
</dbReference>
<dbReference type="EMBL" id="JANURM010000013">
    <property type="protein sequence ID" value="MDL0089443.1"/>
    <property type="molecule type" value="Genomic_DNA"/>
</dbReference>
<organism evidence="1 2">
    <name type="scientific">Campylobacter gastrosuis</name>
    <dbReference type="NCBI Taxonomy" id="2974576"/>
    <lineage>
        <taxon>Bacteria</taxon>
        <taxon>Pseudomonadati</taxon>
        <taxon>Campylobacterota</taxon>
        <taxon>Epsilonproteobacteria</taxon>
        <taxon>Campylobacterales</taxon>
        <taxon>Campylobacteraceae</taxon>
        <taxon>Campylobacter</taxon>
    </lineage>
</organism>
<reference evidence="1" key="2">
    <citation type="journal article" date="2023" name="Microorganisms">
        <title>Isolation and Genomic Characteristics of Cat-Borne Campylobacter felis sp. nov. and Sheep-Borne Campylobacter ovis sp. nov.</title>
        <authorList>
            <person name="Wang H."/>
            <person name="Li Y."/>
            <person name="Gu Y."/>
            <person name="Zhou G."/>
            <person name="Chen X."/>
            <person name="Zhang X."/>
            <person name="Shao Z."/>
            <person name="Zhang J."/>
            <person name="Zhang M."/>
        </authorList>
    </citation>
    <scope>NUCLEOTIDE SEQUENCE</scope>
    <source>
        <strain evidence="1">PS10</strain>
    </source>
</reference>
<evidence type="ECO:0000313" key="2">
    <source>
        <dbReference type="Proteomes" id="UP001173801"/>
    </source>
</evidence>
<name>A0ABT7HRF7_9BACT</name>
<evidence type="ECO:0000313" key="1">
    <source>
        <dbReference type="EMBL" id="MDL0089443.1"/>
    </source>
</evidence>
<sequence>MRIKSTFSLFVLGGALCGLNAHDFWVNAQNNENLKVQIGYGHNFNKVEKIPEKRVALFDKPYLLKDGKKIELENGKENYEFKAKKLESGSYIVVGEYKPTFWSKDNDDKWQMNTDKNGKNIKFCELAKMSAKGVLNVSTADESVIKPIGQTLEIIPLTNPANFKIDEFFGVQVLFEGKPLANSEVSVISEHLLNDHDNEQKAFVGKTDKNGRINIKLFKSGDYIVSVSHTTPYSDPKICDENIYESTFKIELK</sequence>